<accession>A0A0E9M0L0</accession>
<keyword evidence="1" id="KW-1133">Transmembrane helix</keyword>
<reference evidence="2 3" key="1">
    <citation type="journal article" date="2015" name="Microbes Environ.">
        <title>Distribution and evolution of nitrogen fixation genes in the phylum bacteroidetes.</title>
        <authorList>
            <person name="Inoue J."/>
            <person name="Oshima K."/>
            <person name="Suda W."/>
            <person name="Sakamoto M."/>
            <person name="Iino T."/>
            <person name="Noda S."/>
            <person name="Hongoh Y."/>
            <person name="Hattori M."/>
            <person name="Ohkuma M."/>
        </authorList>
    </citation>
    <scope>NUCLEOTIDE SEQUENCE [LARGE SCALE GENOMIC DNA]</scope>
    <source>
        <strain evidence="2">JCM 15548</strain>
    </source>
</reference>
<sequence>MQLDLELRKAEWGYINEARRLENEERGLILQDKDSARKMHRQVQMSDKASRLNKNVSAYLALITTALSFALFFVILFFPEQLQEGGQDIIIYILGVLSAIVTQVFSFYFGSSLGKEEGSPGTP</sequence>
<evidence type="ECO:0000313" key="2">
    <source>
        <dbReference type="EMBL" id="GAO30675.1"/>
    </source>
</evidence>
<feature type="transmembrane region" description="Helical" evidence="1">
    <location>
        <begin position="56"/>
        <end position="77"/>
    </location>
</feature>
<feature type="transmembrane region" description="Helical" evidence="1">
    <location>
        <begin position="89"/>
        <end position="109"/>
    </location>
</feature>
<dbReference type="EMBL" id="BAZW01000028">
    <property type="protein sequence ID" value="GAO30675.1"/>
    <property type="molecule type" value="Genomic_DNA"/>
</dbReference>
<dbReference type="Proteomes" id="UP000032900">
    <property type="component" value="Unassembled WGS sequence"/>
</dbReference>
<evidence type="ECO:0000256" key="1">
    <source>
        <dbReference type="SAM" id="Phobius"/>
    </source>
</evidence>
<dbReference type="AlphaFoldDB" id="A0A0E9M0L0"/>
<gene>
    <name evidence="2" type="ORF">JCM15548_12976</name>
</gene>
<keyword evidence="3" id="KW-1185">Reference proteome</keyword>
<comment type="caution">
    <text evidence="2">The sequence shown here is derived from an EMBL/GenBank/DDBJ whole genome shotgun (WGS) entry which is preliminary data.</text>
</comment>
<proteinExistence type="predicted"/>
<keyword evidence="1" id="KW-0472">Membrane</keyword>
<organism evidence="2 3">
    <name type="scientific">Geofilum rubicundum JCM 15548</name>
    <dbReference type="NCBI Taxonomy" id="1236989"/>
    <lineage>
        <taxon>Bacteria</taxon>
        <taxon>Pseudomonadati</taxon>
        <taxon>Bacteroidota</taxon>
        <taxon>Bacteroidia</taxon>
        <taxon>Marinilabiliales</taxon>
        <taxon>Marinilabiliaceae</taxon>
        <taxon>Geofilum</taxon>
    </lineage>
</organism>
<evidence type="ECO:0000313" key="3">
    <source>
        <dbReference type="Proteomes" id="UP000032900"/>
    </source>
</evidence>
<name>A0A0E9M0L0_9BACT</name>
<protein>
    <submittedName>
        <fullName evidence="2">Uncharacterized protein</fullName>
    </submittedName>
</protein>
<keyword evidence="1" id="KW-0812">Transmembrane</keyword>